<gene>
    <name evidence="6" type="ORF">PKNOH_S05373900</name>
</gene>
<feature type="compositionally biased region" description="Basic residues" evidence="3">
    <location>
        <begin position="1760"/>
        <end position="1770"/>
    </location>
</feature>
<dbReference type="OMA" id="DILMYKE"/>
<dbReference type="InterPro" id="IPR045330">
    <property type="entry name" value="TRM3/TARBP1"/>
</dbReference>
<accession>A0A1Y3DWX2</accession>
<keyword evidence="1 6" id="KW-0489">Methyltransferase</keyword>
<feature type="region of interest" description="Disordered" evidence="3">
    <location>
        <begin position="269"/>
        <end position="294"/>
    </location>
</feature>
<feature type="region of interest" description="Disordered" evidence="3">
    <location>
        <begin position="698"/>
        <end position="719"/>
    </location>
</feature>
<dbReference type="EMBL" id="NETL01000019">
    <property type="protein sequence ID" value="OTN67658.1"/>
    <property type="molecule type" value="Genomic_DNA"/>
</dbReference>
<dbReference type="VEuPathDB" id="PlasmoDB:PKNH_1329300"/>
<dbReference type="InterPro" id="IPR029026">
    <property type="entry name" value="tRNA_m1G_MTases_N"/>
</dbReference>
<dbReference type="GO" id="GO:0030488">
    <property type="term" value="P:tRNA methylation"/>
    <property type="evidence" value="ECO:0007669"/>
    <property type="project" value="InterPro"/>
</dbReference>
<dbReference type="PANTHER" id="PTHR12029:SF11">
    <property type="entry name" value="METHYLTRANSFERASE TARBP1-RELATED"/>
    <property type="match status" value="1"/>
</dbReference>
<comment type="caution">
    <text evidence="6">The sequence shown here is derived from an EMBL/GenBank/DDBJ whole genome shotgun (WGS) entry which is preliminary data.</text>
</comment>
<dbReference type="Gene3D" id="3.40.1280.10">
    <property type="match status" value="1"/>
</dbReference>
<evidence type="ECO:0000256" key="4">
    <source>
        <dbReference type="SAM" id="SignalP"/>
    </source>
</evidence>
<dbReference type="InterPro" id="IPR001537">
    <property type="entry name" value="SpoU_MeTrfase"/>
</dbReference>
<organism evidence="6 7">
    <name type="scientific">Plasmodium knowlesi</name>
    <dbReference type="NCBI Taxonomy" id="5850"/>
    <lineage>
        <taxon>Eukaryota</taxon>
        <taxon>Sar</taxon>
        <taxon>Alveolata</taxon>
        <taxon>Apicomplexa</taxon>
        <taxon>Aconoidasida</taxon>
        <taxon>Haemosporida</taxon>
        <taxon>Plasmodiidae</taxon>
        <taxon>Plasmodium</taxon>
        <taxon>Plasmodium (Plasmodium)</taxon>
    </lineage>
</organism>
<evidence type="ECO:0000256" key="1">
    <source>
        <dbReference type="ARBA" id="ARBA00022603"/>
    </source>
</evidence>
<dbReference type="InterPro" id="IPR029028">
    <property type="entry name" value="Alpha/beta_knot_MTases"/>
</dbReference>
<dbReference type="FunFam" id="3.40.1280.10:FF:000022">
    <property type="entry name" value="Trm3p"/>
    <property type="match status" value="1"/>
</dbReference>
<dbReference type="Proteomes" id="UP000195012">
    <property type="component" value="Unassembled WGS sequence"/>
</dbReference>
<keyword evidence="4" id="KW-0732">Signal</keyword>
<feature type="region of interest" description="Disordered" evidence="3">
    <location>
        <begin position="1755"/>
        <end position="1776"/>
    </location>
</feature>
<dbReference type="SUPFAM" id="SSF75217">
    <property type="entry name" value="alpha/beta knot"/>
    <property type="match status" value="1"/>
</dbReference>
<dbReference type="OrthoDB" id="241340at2759"/>
<dbReference type="GO" id="GO:0016423">
    <property type="term" value="F:tRNA (guanine) methyltransferase activity"/>
    <property type="evidence" value="ECO:0007669"/>
    <property type="project" value="InterPro"/>
</dbReference>
<reference evidence="6 7" key="1">
    <citation type="submission" date="2017-05" db="EMBL/GenBank/DDBJ databases">
        <title>PacBio assembly of a Plasmodium knowlesi genome sequence with Hi-C correction and manual annotation of the SICAvar gene family.</title>
        <authorList>
            <person name="Lapp S.A."/>
            <person name="Geraldo J.A."/>
            <person name="Chien J.-T."/>
            <person name="Ay F."/>
            <person name="Pakala S.B."/>
            <person name="Batugedara G."/>
            <person name="Humphrey J.C."/>
            <person name="Debarry J.D."/>
            <person name="Le Roch K.G."/>
            <person name="Galinski M.R."/>
            <person name="Kissinger J.C."/>
        </authorList>
    </citation>
    <scope>NUCLEOTIDE SEQUENCE [LARGE SCALE GENOMIC DNA]</scope>
    <source>
        <strain evidence="7">Malayan Strain Pk1 (A+)</strain>
    </source>
</reference>
<evidence type="ECO:0000313" key="6">
    <source>
        <dbReference type="EMBL" id="OTN67658.1"/>
    </source>
</evidence>
<dbReference type="GO" id="GO:0003723">
    <property type="term" value="F:RNA binding"/>
    <property type="evidence" value="ECO:0007669"/>
    <property type="project" value="InterPro"/>
</dbReference>
<feature type="region of interest" description="Disordered" evidence="3">
    <location>
        <begin position="559"/>
        <end position="592"/>
    </location>
</feature>
<feature type="chain" id="PRO_5011002920" evidence="4">
    <location>
        <begin position="22"/>
        <end position="2247"/>
    </location>
</feature>
<keyword evidence="2 6" id="KW-0808">Transferase</keyword>
<name>A0A1Y3DWX2_PLAKN</name>
<feature type="compositionally biased region" description="Basic and acidic residues" evidence="3">
    <location>
        <begin position="1374"/>
        <end position="1383"/>
    </location>
</feature>
<dbReference type="VEuPathDB" id="PlasmoDB:PKA1H_130034900"/>
<dbReference type="InterPro" id="IPR044748">
    <property type="entry name" value="Trm3/TARBP1_C"/>
</dbReference>
<evidence type="ECO:0000259" key="5">
    <source>
        <dbReference type="Pfam" id="PF00588"/>
    </source>
</evidence>
<sequence>MKSSFSHFYFFFCILLKMANCKRDITDVLNSLLSFCRIGTGKVERREDNLNRFFCDMSEFLMAHVDKKELAMGISNHIASQVEAENPLDEKKFEQIKMLILFLNSLYEKYFSREFLKIDMSWIVNLIRSNGFNNPILFKFFTDVLVLTFEATEPGDTGGNVQLLLLLLRSIRRRVETDVRENKETFLFYREVQRWFRSRSELQDEFRLADEGDTPDKVLCVGGLPYDELLCDEKFHFRDLCHLFSLVAEKVGRKVTEVGGVAGNPDVKCTRQYKQRGQRENDENGKNDPDGENTERTAIWLMPEVKNIARNILHLLPFVRNPPMREVIIKDLGNTMKEYLFTRCEMEEVCLEVTDRMFLCVSNGSGVELRANVEEGVGEVVEEGVGEVVEEGVGEVVEEGVGKTCEEKTPLMRTYLAYNANCYAKEWRETDTGLLSDVYTYQVLYMDYLYHVNFLTKANLNDVRFFLLLHNRAYTSEDIVKKVIYLFDGIVTTVEGVVQRKEKGKMQEGWQFCEVWELYTCILRCLQNFSVHLLKANWHKMISLLRVVSSIRRKYQAKWRENGPPKGSSKGSSKRSSKWSSNRSSRLSDEWHGNTGTIHLGVRGREGANRGGIVGATPTPFDDLDFHIFECCAESDIGKGEMKFLHLSDFLILRQAELLIWLLLRHSNGTVTRFALCQLISRGEMGRKELGCMEGKSKEGEVAQEKANPVHGGTATGGETQPDESLDVEILLDCMSDTFLFHIFFDECIRPTLFIKGDIPFYEFRLKNLIVKKVLKRNPLLMVKYFLVGLQGMKFFHVNIRVVLEALLEALRRLDGDNSIQTKSMCTHQCTLKDDLDEVLVEISKNVKNIPVSRRSDTLTLLLETAVKMNHHLNIFTSIKSYCVFLNTFEDDFFCKNMKLFYCLLRLNVDYMMESSEQKNLQEEGTFISMKNPTTHVFLNHFIGHFNHILLSNEHLYFLGYLRFFIMLVLHTNVGNGNLLLLCRHGGQQVDELVNRFLFYVFKYGVGNLFDEVSLDNVMRDLLSTTGRYLFSGGVNTSSELSEEQKEDSSDNHHQGDIPLKELLPFVDALQYILPNNINTCIEGVDYYHGEYDIQMENRTSLLNKNQKGTIKEKEKHFFPNNHKLVQQNGRFYLQAKALHDQCVDYIINFSHRGTQEDATQIILALSFLSNTCTLFTPPVDRVPNEVIIHLEVSQMGCGVSTSEKCKGKDVNMDGSTSLYRNKYCEVFNYYKYKYAYKSMCRVSSDISSIFVRDMLSFAKKVINDIELCKGELVYVYMIIRRFIIPAVFGNLAMGSCFTQGMEERTYILTLLLKQSDILIDRCCACKYPARILELLFMTIFHPLIVKHDMTLHAEVTGNRGVGALKGGDTEGNSEEHPSESRDATNINVNLDSDQRGQRSPFLLLNYMEKIMVYGQTKLSIVRSAVIPFLSSFIFSLIENEDMIHVRSEYLDKLIQIFVDILVCKEFVLVDLKRSFVNDHYKMKRTNILLHHFLNEQICAYFLSKIERNEEIALPEELYRVRHTPIFLRLLAMMFLINLFRLLEGRYLAWTGSKSRDGEVCEGAKLEREKSRILVRRLYARLLLQIMSRISNKNVSSSGSVPSGYVATGAKGSAPPLPSSSGHNIQLRGLQTLCCLAKYFKYLKKAQRKLLVSKVIQLLQDDHLNNTRQYLELFCLSISSSSFVLLYPHLRRNLSDGNSNTQLIVSTLIICSYILLKTKFSYYSFEELHVNPSFARVCLSSGKFTMSQVVDTKKEATHLGARKKKTKKRRSKEDTREIKRIINNIVKRNKNDKEKIVEDMKRCKQKMDHLGKRTGGKRTGGKRTGGKRTGGKQTEEKQTGGKQTEGATNNGERIAPPRRGHFFSEYIRKCLVALVTRIVALCSSHAALVRSIAQYTFYYFVKGRKEILVDPFFQCTYSYIKQNKDCKRIRKKMKAQFRHWTPTPFEDIRILLPACNYSYNYFDEDFTEENTQTNPQTNAQTFAHVLRNYELVASYSFIDTVRKTVQQEMSAIMFNVDLERQRREAQSAEATVEVVAIGGAPYGEASYDVTSVEGILQRNRKNYQKKFDPISDIIQVNNEFRRTYHQLAKTKTKKKKLIVVASLIDKIPNLAGLCRTCEIFKVQKLILHNANIVKDFQFQKISSTANKWMNIGEVKKGEILKYLMDKRKKNYSIVGLEQTKCSVPLNNFTFPEKTVLILGDEKEGLPASVLLFLHHCIEIPGKGIIRSLNVHVSAAITIYEYFRQHLL</sequence>
<feature type="domain" description="tRNA/rRNA methyltransferase SpoU type" evidence="5">
    <location>
        <begin position="2097"/>
        <end position="2239"/>
    </location>
</feature>
<evidence type="ECO:0000256" key="2">
    <source>
        <dbReference type="ARBA" id="ARBA00022679"/>
    </source>
</evidence>
<feature type="region of interest" description="Disordered" evidence="3">
    <location>
        <begin position="1807"/>
        <end position="1855"/>
    </location>
</feature>
<dbReference type="CDD" id="cd18091">
    <property type="entry name" value="SpoU-like_TRM3-like"/>
    <property type="match status" value="1"/>
</dbReference>
<feature type="compositionally biased region" description="Basic residues" evidence="3">
    <location>
        <begin position="1812"/>
        <end position="1830"/>
    </location>
</feature>
<dbReference type="eggNOG" id="KOG0839">
    <property type="taxonomic scope" value="Eukaryota"/>
</dbReference>
<dbReference type="Pfam" id="PF00588">
    <property type="entry name" value="SpoU_methylase"/>
    <property type="match status" value="1"/>
</dbReference>
<feature type="signal peptide" evidence="4">
    <location>
        <begin position="1"/>
        <end position="21"/>
    </location>
</feature>
<feature type="region of interest" description="Disordered" evidence="3">
    <location>
        <begin position="1365"/>
        <end position="1387"/>
    </location>
</feature>
<dbReference type="PANTHER" id="PTHR12029">
    <property type="entry name" value="RNA METHYLTRANSFERASE"/>
    <property type="match status" value="1"/>
</dbReference>
<dbReference type="VEuPathDB" id="PlasmoDB:PKNOH_S05373900"/>
<evidence type="ECO:0000313" key="7">
    <source>
        <dbReference type="Proteomes" id="UP000195012"/>
    </source>
</evidence>
<proteinExistence type="predicted"/>
<feature type="compositionally biased region" description="Basic and acidic residues" evidence="3">
    <location>
        <begin position="277"/>
        <end position="294"/>
    </location>
</feature>
<evidence type="ECO:0000256" key="3">
    <source>
        <dbReference type="SAM" id="MobiDB-lite"/>
    </source>
</evidence>
<feature type="compositionally biased region" description="Polar residues" evidence="3">
    <location>
        <begin position="1840"/>
        <end position="1851"/>
    </location>
</feature>
<protein>
    <submittedName>
        <fullName evidence="6">Putative rRNA (Adenosine-2'-O-)-methyltransferase</fullName>
    </submittedName>
</protein>